<dbReference type="InterPro" id="IPR031316">
    <property type="entry name" value="FlgM_C"/>
</dbReference>
<dbReference type="SUPFAM" id="SSF101498">
    <property type="entry name" value="Anti-sigma factor FlgM"/>
    <property type="match status" value="1"/>
</dbReference>
<reference evidence="3" key="1">
    <citation type="journal article" date="2020" name="mSystems">
        <title>Genome- and Community-Level Interaction Insights into Carbon Utilization and Element Cycling Functions of Hydrothermarchaeota in Hydrothermal Sediment.</title>
        <authorList>
            <person name="Zhou Z."/>
            <person name="Liu Y."/>
            <person name="Xu W."/>
            <person name="Pan J."/>
            <person name="Luo Z.H."/>
            <person name="Li M."/>
        </authorList>
    </citation>
    <scope>NUCLEOTIDE SEQUENCE [LARGE SCALE GENOMIC DNA]</scope>
    <source>
        <strain evidence="3">SpSt-503</strain>
    </source>
</reference>
<name>A0A7C3I4T9_9SPIR</name>
<organism evidence="3">
    <name type="scientific">Gracilinema caldarium</name>
    <dbReference type="NCBI Taxonomy" id="215591"/>
    <lineage>
        <taxon>Bacteria</taxon>
        <taxon>Pseudomonadati</taxon>
        <taxon>Spirochaetota</taxon>
        <taxon>Spirochaetia</taxon>
        <taxon>Spirochaetales</taxon>
        <taxon>Breznakiellaceae</taxon>
        <taxon>Gracilinema</taxon>
    </lineage>
</organism>
<evidence type="ECO:0000313" key="3">
    <source>
        <dbReference type="EMBL" id="HFH28022.1"/>
    </source>
</evidence>
<keyword evidence="3" id="KW-0282">Flagellum</keyword>
<keyword evidence="3" id="KW-0966">Cell projection</keyword>
<keyword evidence="3" id="KW-0969">Cilium</keyword>
<feature type="domain" description="Anti-sigma-28 factor FlgM C-terminal" evidence="2">
    <location>
        <begin position="31"/>
        <end position="90"/>
    </location>
</feature>
<sequence>MTVDRIGSIDPIQNSKKTGKPESVHKKGDADSVSFSHEAVEKGDLYQAIELVSSASDVRAEKIAELKQKINDPAYINDTVINKTAEKIMDLFGL</sequence>
<proteinExistence type="predicted"/>
<feature type="region of interest" description="Disordered" evidence="1">
    <location>
        <begin position="1"/>
        <end position="32"/>
    </location>
</feature>
<dbReference type="InterPro" id="IPR035890">
    <property type="entry name" value="Anti-sigma-28_factor_FlgM_sf"/>
</dbReference>
<dbReference type="EMBL" id="DSVL01000019">
    <property type="protein sequence ID" value="HFH28022.1"/>
    <property type="molecule type" value="Genomic_DNA"/>
</dbReference>
<comment type="caution">
    <text evidence="3">The sequence shown here is derived from an EMBL/GenBank/DDBJ whole genome shotgun (WGS) entry which is preliminary data.</text>
</comment>
<protein>
    <submittedName>
        <fullName evidence="3">Flagellar biosynthesis anti-sigma factor FlgM</fullName>
    </submittedName>
</protein>
<evidence type="ECO:0000256" key="1">
    <source>
        <dbReference type="SAM" id="MobiDB-lite"/>
    </source>
</evidence>
<evidence type="ECO:0000259" key="2">
    <source>
        <dbReference type="Pfam" id="PF04316"/>
    </source>
</evidence>
<gene>
    <name evidence="3" type="ORF">ENS59_00700</name>
</gene>
<dbReference type="Pfam" id="PF04316">
    <property type="entry name" value="FlgM"/>
    <property type="match status" value="1"/>
</dbReference>
<dbReference type="AlphaFoldDB" id="A0A7C3I4T9"/>
<accession>A0A7C3I4T9</accession>
<feature type="compositionally biased region" description="Basic and acidic residues" evidence="1">
    <location>
        <begin position="19"/>
        <end position="30"/>
    </location>
</feature>